<evidence type="ECO:0000313" key="15">
    <source>
        <dbReference type="EMBL" id="CAB5014051.1"/>
    </source>
</evidence>
<dbReference type="EMBL" id="CAEZYX010000067">
    <property type="protein sequence ID" value="CAB4743615.1"/>
    <property type="molecule type" value="Genomic_DNA"/>
</dbReference>
<dbReference type="AlphaFoldDB" id="A0A6J6LW20"/>
<dbReference type="Pfam" id="PF02416">
    <property type="entry name" value="TatA_B_E"/>
    <property type="match status" value="1"/>
</dbReference>
<evidence type="ECO:0000313" key="9">
    <source>
        <dbReference type="EMBL" id="CAB4666120.1"/>
    </source>
</evidence>
<dbReference type="EMBL" id="CAFAAE010000076">
    <property type="protein sequence ID" value="CAB4791440.1"/>
    <property type="molecule type" value="Genomic_DNA"/>
</dbReference>
<evidence type="ECO:0000256" key="1">
    <source>
        <dbReference type="ARBA" id="ARBA00004167"/>
    </source>
</evidence>
<evidence type="ECO:0000256" key="6">
    <source>
        <dbReference type="ARBA" id="ARBA00023010"/>
    </source>
</evidence>
<keyword evidence="7" id="KW-0472">Membrane</keyword>
<dbReference type="Gene3D" id="1.20.5.3310">
    <property type="match status" value="1"/>
</dbReference>
<evidence type="ECO:0000313" key="10">
    <source>
        <dbReference type="EMBL" id="CAB4743615.1"/>
    </source>
</evidence>
<evidence type="ECO:0000256" key="3">
    <source>
        <dbReference type="ARBA" id="ARBA00022692"/>
    </source>
</evidence>
<dbReference type="EMBL" id="CAEZWY010000018">
    <property type="protein sequence ID" value="CAB4666120.1"/>
    <property type="molecule type" value="Genomic_DNA"/>
</dbReference>
<dbReference type="EMBL" id="CAFAAT010000119">
    <property type="protein sequence ID" value="CAB4810603.1"/>
    <property type="molecule type" value="Genomic_DNA"/>
</dbReference>
<keyword evidence="4" id="KW-0653">Protein transport</keyword>
<dbReference type="EMBL" id="CAEZUF010000071">
    <property type="protein sequence ID" value="CAB4595038.1"/>
    <property type="molecule type" value="Genomic_DNA"/>
</dbReference>
<keyword evidence="2" id="KW-0813">Transport</keyword>
<sequence length="104" mass="11500">MFDIGAGEMIGLGIIAIFLVGPERLPKLAVDAAKLLKKARNLSQLATTQLRENLGPGFEDLDVKDLHPKTFIKKHLNEVIEDNASAVKEIKEIKKITKLDPEIL</sequence>
<evidence type="ECO:0000313" key="14">
    <source>
        <dbReference type="EMBL" id="CAB4970341.1"/>
    </source>
</evidence>
<keyword evidence="5" id="KW-1133">Transmembrane helix</keyword>
<evidence type="ECO:0000256" key="5">
    <source>
        <dbReference type="ARBA" id="ARBA00022989"/>
    </source>
</evidence>
<evidence type="ECO:0000256" key="2">
    <source>
        <dbReference type="ARBA" id="ARBA00022448"/>
    </source>
</evidence>
<gene>
    <name evidence="8" type="ORF">UFOPK1791_00781</name>
    <name evidence="9" type="ORF">UFOPK2312_00300</name>
    <name evidence="10" type="ORF">UFOPK2802_00709</name>
    <name evidence="11" type="ORF">UFOPK2982_00614</name>
    <name evidence="12" type="ORF">UFOPK3083_00889</name>
    <name evidence="13" type="ORF">UFOPK3783_00773</name>
    <name evidence="14" type="ORF">UFOPK3948_00050</name>
    <name evidence="15" type="ORF">UFOPK4113_00453</name>
    <name evidence="16" type="ORF">UFOPK4355_00229</name>
</gene>
<reference evidence="9" key="1">
    <citation type="submission" date="2020-05" db="EMBL/GenBank/DDBJ databases">
        <authorList>
            <person name="Chiriac C."/>
            <person name="Salcher M."/>
            <person name="Ghai R."/>
            <person name="Kavagutti S V."/>
        </authorList>
    </citation>
    <scope>NUCLEOTIDE SEQUENCE</scope>
</reference>
<dbReference type="NCBIfam" id="NF002377">
    <property type="entry name" value="PRK01371.1-4"/>
    <property type="match status" value="1"/>
</dbReference>
<keyword evidence="3" id="KW-0812">Transmembrane</keyword>
<dbReference type="PRINTS" id="PR01506">
    <property type="entry name" value="TATBPROTEIN"/>
</dbReference>
<organism evidence="9">
    <name type="scientific">freshwater metagenome</name>
    <dbReference type="NCBI Taxonomy" id="449393"/>
    <lineage>
        <taxon>unclassified sequences</taxon>
        <taxon>metagenomes</taxon>
        <taxon>ecological metagenomes</taxon>
    </lineage>
</organism>
<protein>
    <submittedName>
        <fullName evidence="9">Unannotated protein</fullName>
    </submittedName>
</protein>
<evidence type="ECO:0000313" key="11">
    <source>
        <dbReference type="EMBL" id="CAB4791440.1"/>
    </source>
</evidence>
<evidence type="ECO:0000313" key="12">
    <source>
        <dbReference type="EMBL" id="CAB4810603.1"/>
    </source>
</evidence>
<evidence type="ECO:0000313" key="13">
    <source>
        <dbReference type="EMBL" id="CAB4949325.1"/>
    </source>
</evidence>
<proteinExistence type="predicted"/>
<evidence type="ECO:0000256" key="7">
    <source>
        <dbReference type="ARBA" id="ARBA00023136"/>
    </source>
</evidence>
<dbReference type="InterPro" id="IPR003369">
    <property type="entry name" value="TatA/B/E"/>
</dbReference>
<dbReference type="EMBL" id="CAFBOI010000002">
    <property type="protein sequence ID" value="CAB4970341.1"/>
    <property type="molecule type" value="Genomic_DNA"/>
</dbReference>
<keyword evidence="6" id="KW-0811">Translocation</keyword>
<dbReference type="EMBL" id="CAFBQT010000016">
    <property type="protein sequence ID" value="CAB5060005.1"/>
    <property type="molecule type" value="Genomic_DNA"/>
</dbReference>
<name>A0A6J6LW20_9ZZZZ</name>
<evidence type="ECO:0000313" key="16">
    <source>
        <dbReference type="EMBL" id="CAB5060005.1"/>
    </source>
</evidence>
<accession>A0A6J6LW20</accession>
<comment type="subcellular location">
    <subcellularLocation>
        <location evidence="1">Membrane</location>
        <topology evidence="1">Single-pass membrane protein</topology>
    </subcellularLocation>
</comment>
<evidence type="ECO:0000313" key="8">
    <source>
        <dbReference type="EMBL" id="CAB4595038.1"/>
    </source>
</evidence>
<evidence type="ECO:0000256" key="4">
    <source>
        <dbReference type="ARBA" id="ARBA00022927"/>
    </source>
</evidence>
<dbReference type="EMBL" id="CAFBNI010000104">
    <property type="protein sequence ID" value="CAB4949325.1"/>
    <property type="molecule type" value="Genomic_DNA"/>
</dbReference>
<dbReference type="EMBL" id="CAFBPL010000036">
    <property type="protein sequence ID" value="CAB5014051.1"/>
    <property type="molecule type" value="Genomic_DNA"/>
</dbReference>